<feature type="compositionally biased region" description="Acidic residues" evidence="1">
    <location>
        <begin position="88"/>
        <end position="99"/>
    </location>
</feature>
<dbReference type="Pfam" id="PF22936">
    <property type="entry name" value="Pol_BBD"/>
    <property type="match status" value="1"/>
</dbReference>
<dbReference type="EMBL" id="JBBWWQ010000003">
    <property type="protein sequence ID" value="KAK8950852.1"/>
    <property type="molecule type" value="Genomic_DNA"/>
</dbReference>
<evidence type="ECO:0000256" key="1">
    <source>
        <dbReference type="SAM" id="MobiDB-lite"/>
    </source>
</evidence>
<dbReference type="InterPro" id="IPR054722">
    <property type="entry name" value="PolX-like_BBD"/>
</dbReference>
<evidence type="ECO:0000313" key="3">
    <source>
        <dbReference type="EMBL" id="KAK8950852.1"/>
    </source>
</evidence>
<keyword evidence="4" id="KW-1185">Reference proteome</keyword>
<accession>A0AAP0BV40</accession>
<protein>
    <recommendedName>
        <fullName evidence="2">Retrovirus-related Pol polyprotein from transposon TNT 1-94-like beta-barrel domain-containing protein</fullName>
    </recommendedName>
</protein>
<reference evidence="3 4" key="1">
    <citation type="journal article" date="2022" name="Nat. Plants">
        <title>Genomes of leafy and leafless Platanthera orchids illuminate the evolution of mycoheterotrophy.</title>
        <authorList>
            <person name="Li M.H."/>
            <person name="Liu K.W."/>
            <person name="Li Z."/>
            <person name="Lu H.C."/>
            <person name="Ye Q.L."/>
            <person name="Zhang D."/>
            <person name="Wang J.Y."/>
            <person name="Li Y.F."/>
            <person name="Zhong Z.M."/>
            <person name="Liu X."/>
            <person name="Yu X."/>
            <person name="Liu D.K."/>
            <person name="Tu X.D."/>
            <person name="Liu B."/>
            <person name="Hao Y."/>
            <person name="Liao X.Y."/>
            <person name="Jiang Y.T."/>
            <person name="Sun W.H."/>
            <person name="Chen J."/>
            <person name="Chen Y.Q."/>
            <person name="Ai Y."/>
            <person name="Zhai J.W."/>
            <person name="Wu S.S."/>
            <person name="Zhou Z."/>
            <person name="Hsiao Y.Y."/>
            <person name="Wu W.L."/>
            <person name="Chen Y.Y."/>
            <person name="Lin Y.F."/>
            <person name="Hsu J.L."/>
            <person name="Li C.Y."/>
            <person name="Wang Z.W."/>
            <person name="Zhao X."/>
            <person name="Zhong W.Y."/>
            <person name="Ma X.K."/>
            <person name="Ma L."/>
            <person name="Huang J."/>
            <person name="Chen G.Z."/>
            <person name="Huang M.Z."/>
            <person name="Huang L."/>
            <person name="Peng D.H."/>
            <person name="Luo Y.B."/>
            <person name="Zou S.Q."/>
            <person name="Chen S.P."/>
            <person name="Lan S."/>
            <person name="Tsai W.C."/>
            <person name="Van de Peer Y."/>
            <person name="Liu Z.J."/>
        </authorList>
    </citation>
    <scope>NUCLEOTIDE SEQUENCE [LARGE SCALE GENOMIC DNA]</scope>
    <source>
        <strain evidence="3">Lor287</strain>
    </source>
</reference>
<feature type="domain" description="Retrovirus-related Pol polyprotein from transposon TNT 1-94-like beta-barrel" evidence="2">
    <location>
        <begin position="26"/>
        <end position="76"/>
    </location>
</feature>
<proteinExistence type="predicted"/>
<evidence type="ECO:0000259" key="2">
    <source>
        <dbReference type="Pfam" id="PF22936"/>
    </source>
</evidence>
<comment type="caution">
    <text evidence="3">The sequence shown here is derived from an EMBL/GenBank/DDBJ whole genome shotgun (WGS) entry which is preliminary data.</text>
</comment>
<gene>
    <name evidence="3" type="ORF">KSP39_PZI003301</name>
</gene>
<organism evidence="3 4">
    <name type="scientific">Platanthera zijinensis</name>
    <dbReference type="NCBI Taxonomy" id="2320716"/>
    <lineage>
        <taxon>Eukaryota</taxon>
        <taxon>Viridiplantae</taxon>
        <taxon>Streptophyta</taxon>
        <taxon>Embryophyta</taxon>
        <taxon>Tracheophyta</taxon>
        <taxon>Spermatophyta</taxon>
        <taxon>Magnoliopsida</taxon>
        <taxon>Liliopsida</taxon>
        <taxon>Asparagales</taxon>
        <taxon>Orchidaceae</taxon>
        <taxon>Orchidoideae</taxon>
        <taxon>Orchideae</taxon>
        <taxon>Orchidinae</taxon>
        <taxon>Platanthera</taxon>
    </lineage>
</organism>
<dbReference type="AlphaFoldDB" id="A0AAP0BV40"/>
<sequence length="99" mass="10271">MVVDISDPKSFVAMIGSSHRSASSEWWLDSGATCHVTNDRGLLSNVTTVKDRVENCNGGATDVTYAGTAELVLSSGAAANGGAPAGWDPEEDDLLDDDV</sequence>
<name>A0AAP0BV40_9ASPA</name>
<dbReference type="Proteomes" id="UP001418222">
    <property type="component" value="Unassembled WGS sequence"/>
</dbReference>
<feature type="region of interest" description="Disordered" evidence="1">
    <location>
        <begin position="78"/>
        <end position="99"/>
    </location>
</feature>
<evidence type="ECO:0000313" key="4">
    <source>
        <dbReference type="Proteomes" id="UP001418222"/>
    </source>
</evidence>